<keyword evidence="1" id="KW-0732">Signal</keyword>
<dbReference type="KEGG" id="elio:KO353_13185"/>
<feature type="transmembrane region" description="Helical" evidence="3">
    <location>
        <begin position="72"/>
        <end position="92"/>
    </location>
</feature>
<evidence type="ECO:0000256" key="3">
    <source>
        <dbReference type="SAM" id="Phobius"/>
    </source>
</evidence>
<dbReference type="PANTHER" id="PTHR35936">
    <property type="entry name" value="MEMBRANE-BOUND LYTIC MUREIN TRANSGLYCOSYLASE F"/>
    <property type="match status" value="1"/>
</dbReference>
<evidence type="ECO:0000313" key="5">
    <source>
        <dbReference type="EMBL" id="QXM24200.1"/>
    </source>
</evidence>
<keyword evidence="3" id="KW-0812">Transmembrane</keyword>
<dbReference type="SMART" id="SM00062">
    <property type="entry name" value="PBPb"/>
    <property type="match status" value="1"/>
</dbReference>
<accession>A0A975U0R1</accession>
<gene>
    <name evidence="5" type="ORF">KO353_13185</name>
</gene>
<protein>
    <submittedName>
        <fullName evidence="5">Transporter substrate-binding domain-containing protein</fullName>
    </submittedName>
</protein>
<dbReference type="Proteomes" id="UP000694001">
    <property type="component" value="Chromosome"/>
</dbReference>
<evidence type="ECO:0000256" key="1">
    <source>
        <dbReference type="ARBA" id="ARBA00022729"/>
    </source>
</evidence>
<organism evidence="5 6">
    <name type="scientific">Elioraea tepida</name>
    <dbReference type="NCBI Taxonomy" id="2843330"/>
    <lineage>
        <taxon>Bacteria</taxon>
        <taxon>Pseudomonadati</taxon>
        <taxon>Pseudomonadota</taxon>
        <taxon>Alphaproteobacteria</taxon>
        <taxon>Acetobacterales</taxon>
        <taxon>Elioraeaceae</taxon>
        <taxon>Elioraea</taxon>
    </lineage>
</organism>
<feature type="region of interest" description="Disordered" evidence="2">
    <location>
        <begin position="1"/>
        <end position="24"/>
    </location>
</feature>
<reference evidence="5" key="1">
    <citation type="submission" date="2021-06" db="EMBL/GenBank/DDBJ databases">
        <title>Elioraea tepida, sp. nov., a moderately thermophilic aerobic anoxygenic phototrophic bacterium isolated from an alkaline siliceous hot spring mat community in Yellowstone National Park, WY, USA.</title>
        <authorList>
            <person name="Saini M.K."/>
            <person name="Yoshida S."/>
            <person name="Sebastian A."/>
            <person name="Hirose S."/>
            <person name="Hara E."/>
            <person name="Tamaki H."/>
            <person name="Soulier N.T."/>
            <person name="Albert I."/>
            <person name="Hanada S."/>
            <person name="Bryant D.A."/>
            <person name="Tank M."/>
        </authorList>
    </citation>
    <scope>NUCLEOTIDE SEQUENCE</scope>
    <source>
        <strain evidence="5">MS-P2</strain>
    </source>
</reference>
<keyword evidence="3" id="KW-0472">Membrane</keyword>
<keyword evidence="6" id="KW-1185">Reference proteome</keyword>
<evidence type="ECO:0000313" key="6">
    <source>
        <dbReference type="Proteomes" id="UP000694001"/>
    </source>
</evidence>
<evidence type="ECO:0000259" key="4">
    <source>
        <dbReference type="SMART" id="SM00062"/>
    </source>
</evidence>
<evidence type="ECO:0000256" key="2">
    <source>
        <dbReference type="SAM" id="MobiDB-lite"/>
    </source>
</evidence>
<dbReference type="AlphaFoldDB" id="A0A975U0R1"/>
<dbReference type="PANTHER" id="PTHR35936:SF17">
    <property type="entry name" value="ARGININE-BINDING EXTRACELLULAR PROTEIN ARTP"/>
    <property type="match status" value="1"/>
</dbReference>
<dbReference type="RefSeq" id="WP_218285199.1">
    <property type="nucleotide sequence ID" value="NZ_CP076448.1"/>
</dbReference>
<name>A0A975U0R1_9PROT</name>
<dbReference type="EMBL" id="CP076448">
    <property type="protein sequence ID" value="QXM24200.1"/>
    <property type="molecule type" value="Genomic_DNA"/>
</dbReference>
<dbReference type="Pfam" id="PF00497">
    <property type="entry name" value="SBP_bac_3"/>
    <property type="match status" value="1"/>
</dbReference>
<keyword evidence="3" id="KW-1133">Transmembrane helix</keyword>
<feature type="domain" description="Solute-binding protein family 3/N-terminal" evidence="4">
    <location>
        <begin position="105"/>
        <end position="327"/>
    </location>
</feature>
<dbReference type="InterPro" id="IPR001638">
    <property type="entry name" value="Solute-binding_3/MltF_N"/>
</dbReference>
<sequence>MDPTNPGYRASARRHDQKGMKSQNLARGLVPVSGVCVRLGRGAAGAGALVESCGILVRSRRQRRRKGRGRMMFRRALFGAAAAAIAFAGASAQTNTLEKIRQAGKIVVGVKADYPPWGMLHAQGRPQGMEIDMARDLARRLGVELELVVVLSSNRLDFLRQGRIDLVLATLTDTPERRQIVGGIDPTYYAASTAVFSLKSVGLRRWEDLRGKPICAIQGPWYNRLVQERYGAQLITFPSRPEAEAAVQARRCVGWLWDETAFLPYLNQPQWAQREMALPPIQPAPWMLAVPLAERDGPYGKAISAIVEDWHRTGFLIELERKWGIPPTQWLADMYNRYKNTPRPGG</sequence>
<proteinExistence type="predicted"/>